<feature type="transmembrane region" description="Helical" evidence="6">
    <location>
        <begin position="25"/>
        <end position="43"/>
    </location>
</feature>
<reference evidence="7" key="1">
    <citation type="submission" date="2022-11" db="EMBL/GenBank/DDBJ databases">
        <authorList>
            <person name="Petersen C."/>
        </authorList>
    </citation>
    <scope>NUCLEOTIDE SEQUENCE</scope>
    <source>
        <strain evidence="7">IBT 29864</strain>
    </source>
</reference>
<evidence type="ECO:0000256" key="3">
    <source>
        <dbReference type="ARBA" id="ARBA00022692"/>
    </source>
</evidence>
<keyword evidence="8" id="KW-1185">Reference proteome</keyword>
<evidence type="ECO:0000256" key="2">
    <source>
        <dbReference type="ARBA" id="ARBA00007049"/>
    </source>
</evidence>
<dbReference type="GO" id="GO:0030026">
    <property type="term" value="P:intracellular manganese ion homeostasis"/>
    <property type="evidence" value="ECO:0007669"/>
    <property type="project" value="InterPro"/>
</dbReference>
<evidence type="ECO:0000256" key="6">
    <source>
        <dbReference type="SAM" id="Phobius"/>
    </source>
</evidence>
<evidence type="ECO:0000256" key="1">
    <source>
        <dbReference type="ARBA" id="ARBA00004127"/>
    </source>
</evidence>
<evidence type="ECO:0000256" key="5">
    <source>
        <dbReference type="ARBA" id="ARBA00023136"/>
    </source>
</evidence>
<comment type="subcellular location">
    <subcellularLocation>
        <location evidence="1">Endomembrane system</location>
        <topology evidence="1">Multi-pass membrane protein</topology>
    </subcellularLocation>
</comment>
<dbReference type="EMBL" id="JAPZBS010000004">
    <property type="protein sequence ID" value="KAJ5378288.1"/>
    <property type="molecule type" value="Genomic_DNA"/>
</dbReference>
<dbReference type="AlphaFoldDB" id="A0A9W9SGQ6"/>
<sequence length="86" mass="9064">MGVSYLIGGLLPMIPYFVTKDVTRALFVSIGITTAILILFGFIKNYVNVKTTRSGLIGAVQTLCVGAIAAGASYGVVYGIDHSNLH</sequence>
<dbReference type="InterPro" id="IPR008217">
    <property type="entry name" value="Ccc1_fam"/>
</dbReference>
<accession>A0A9W9SGQ6</accession>
<evidence type="ECO:0000313" key="8">
    <source>
        <dbReference type="Proteomes" id="UP001147782"/>
    </source>
</evidence>
<organism evidence="7 8">
    <name type="scientific">Penicillium cataractarum</name>
    <dbReference type="NCBI Taxonomy" id="2100454"/>
    <lineage>
        <taxon>Eukaryota</taxon>
        <taxon>Fungi</taxon>
        <taxon>Dikarya</taxon>
        <taxon>Ascomycota</taxon>
        <taxon>Pezizomycotina</taxon>
        <taxon>Eurotiomycetes</taxon>
        <taxon>Eurotiomycetidae</taxon>
        <taxon>Eurotiales</taxon>
        <taxon>Aspergillaceae</taxon>
        <taxon>Penicillium</taxon>
    </lineage>
</organism>
<dbReference type="PANTHER" id="PTHR31851">
    <property type="entry name" value="FE(2+)/MN(2+) TRANSPORTER PCL1"/>
    <property type="match status" value="1"/>
</dbReference>
<dbReference type="RefSeq" id="XP_056557151.1">
    <property type="nucleotide sequence ID" value="XM_056698626.1"/>
</dbReference>
<evidence type="ECO:0000313" key="7">
    <source>
        <dbReference type="EMBL" id="KAJ5378288.1"/>
    </source>
</evidence>
<gene>
    <name evidence="7" type="ORF">N7496_005697</name>
</gene>
<dbReference type="Proteomes" id="UP001147782">
    <property type="component" value="Unassembled WGS sequence"/>
</dbReference>
<dbReference type="GO" id="GO:0005384">
    <property type="term" value="F:manganese ion transmembrane transporter activity"/>
    <property type="evidence" value="ECO:0007669"/>
    <property type="project" value="InterPro"/>
</dbReference>
<comment type="caution">
    <text evidence="7">The sequence shown here is derived from an EMBL/GenBank/DDBJ whole genome shotgun (WGS) entry which is preliminary data.</text>
</comment>
<dbReference type="Pfam" id="PF01988">
    <property type="entry name" value="VIT1"/>
    <property type="match status" value="1"/>
</dbReference>
<proteinExistence type="inferred from homology"/>
<dbReference type="GO" id="GO:0012505">
    <property type="term" value="C:endomembrane system"/>
    <property type="evidence" value="ECO:0007669"/>
    <property type="project" value="UniProtKB-SubCell"/>
</dbReference>
<name>A0A9W9SGQ6_9EURO</name>
<feature type="transmembrane region" description="Helical" evidence="6">
    <location>
        <begin position="55"/>
        <end position="80"/>
    </location>
</feature>
<dbReference type="OrthoDB" id="73465at2759"/>
<keyword evidence="5 6" id="KW-0472">Membrane</keyword>
<reference evidence="7" key="2">
    <citation type="journal article" date="2023" name="IMA Fungus">
        <title>Comparative genomic study of the Penicillium genus elucidates a diverse pangenome and 15 lateral gene transfer events.</title>
        <authorList>
            <person name="Petersen C."/>
            <person name="Sorensen T."/>
            <person name="Nielsen M.R."/>
            <person name="Sondergaard T.E."/>
            <person name="Sorensen J.L."/>
            <person name="Fitzpatrick D.A."/>
            <person name="Frisvad J.C."/>
            <person name="Nielsen K.L."/>
        </authorList>
    </citation>
    <scope>NUCLEOTIDE SEQUENCE</scope>
    <source>
        <strain evidence="7">IBT 29864</strain>
    </source>
</reference>
<evidence type="ECO:0000256" key="4">
    <source>
        <dbReference type="ARBA" id="ARBA00022989"/>
    </source>
</evidence>
<protein>
    <submittedName>
        <fullName evidence="7">Uncharacterized protein</fullName>
    </submittedName>
</protein>
<keyword evidence="3 6" id="KW-0812">Transmembrane</keyword>
<comment type="similarity">
    <text evidence="2">Belongs to the CCC1 family.</text>
</comment>
<keyword evidence="4 6" id="KW-1133">Transmembrane helix</keyword>
<dbReference type="GeneID" id="81437805"/>